<name>A0A518G9K4_9BACT</name>
<evidence type="ECO:0000313" key="1">
    <source>
        <dbReference type="EMBL" id="QDV25275.1"/>
    </source>
</evidence>
<protein>
    <submittedName>
        <fullName evidence="1">Uncharacterized protein</fullName>
    </submittedName>
</protein>
<reference evidence="1 2" key="1">
    <citation type="submission" date="2019-02" db="EMBL/GenBank/DDBJ databases">
        <title>Deep-cultivation of Planctomycetes and their phenomic and genomic characterization uncovers novel biology.</title>
        <authorList>
            <person name="Wiegand S."/>
            <person name="Jogler M."/>
            <person name="Boedeker C."/>
            <person name="Pinto D."/>
            <person name="Vollmers J."/>
            <person name="Rivas-Marin E."/>
            <person name="Kohn T."/>
            <person name="Peeters S.H."/>
            <person name="Heuer A."/>
            <person name="Rast P."/>
            <person name="Oberbeckmann S."/>
            <person name="Bunk B."/>
            <person name="Jeske O."/>
            <person name="Meyerdierks A."/>
            <person name="Storesund J.E."/>
            <person name="Kallscheuer N."/>
            <person name="Luecker S."/>
            <person name="Lage O.M."/>
            <person name="Pohl T."/>
            <person name="Merkel B.J."/>
            <person name="Hornburger P."/>
            <person name="Mueller R.-W."/>
            <person name="Bruemmer F."/>
            <person name="Labrenz M."/>
            <person name="Spormann A.M."/>
            <person name="Op den Camp H."/>
            <person name="Overmann J."/>
            <person name="Amann R."/>
            <person name="Jetten M.S.M."/>
            <person name="Mascher T."/>
            <person name="Medema M.H."/>
            <person name="Devos D.P."/>
            <person name="Kaster A.-K."/>
            <person name="Ovreas L."/>
            <person name="Rohde M."/>
            <person name="Galperin M.Y."/>
            <person name="Jogler C."/>
        </authorList>
    </citation>
    <scope>NUCLEOTIDE SEQUENCE [LARGE SCALE GENOMIC DNA]</scope>
    <source>
        <strain evidence="1 2">Q31a</strain>
    </source>
</reference>
<dbReference type="KEGG" id="ahel:Q31a_35980"/>
<keyword evidence="2" id="KW-1185">Reference proteome</keyword>
<accession>A0A518G9K4</accession>
<organism evidence="1 2">
    <name type="scientific">Aureliella helgolandensis</name>
    <dbReference type="NCBI Taxonomy" id="2527968"/>
    <lineage>
        <taxon>Bacteria</taxon>
        <taxon>Pseudomonadati</taxon>
        <taxon>Planctomycetota</taxon>
        <taxon>Planctomycetia</taxon>
        <taxon>Pirellulales</taxon>
        <taxon>Pirellulaceae</taxon>
        <taxon>Aureliella</taxon>
    </lineage>
</organism>
<dbReference type="Proteomes" id="UP000318017">
    <property type="component" value="Chromosome"/>
</dbReference>
<sequence length="73" mass="7990">MMGVDWEERLGLAFEPSRSTAFHQGDAGLVAVTKDVAGETVALTDRSWKAPTFYTAPLNTKYSLVLMRSIIGN</sequence>
<evidence type="ECO:0000313" key="2">
    <source>
        <dbReference type="Proteomes" id="UP000318017"/>
    </source>
</evidence>
<gene>
    <name evidence="1" type="ORF">Q31a_35980</name>
</gene>
<dbReference type="AlphaFoldDB" id="A0A518G9K4"/>
<dbReference type="EMBL" id="CP036298">
    <property type="protein sequence ID" value="QDV25275.1"/>
    <property type="molecule type" value="Genomic_DNA"/>
</dbReference>
<proteinExistence type="predicted"/>